<dbReference type="AlphaFoldDB" id="A0A6H1ZGQ4"/>
<organism evidence="1">
    <name type="scientific">viral metagenome</name>
    <dbReference type="NCBI Taxonomy" id="1070528"/>
    <lineage>
        <taxon>unclassified sequences</taxon>
        <taxon>metagenomes</taxon>
        <taxon>organismal metagenomes</taxon>
    </lineage>
</organism>
<dbReference type="EMBL" id="MT144009">
    <property type="protein sequence ID" value="QJA46380.1"/>
    <property type="molecule type" value="Genomic_DNA"/>
</dbReference>
<evidence type="ECO:0000313" key="3">
    <source>
        <dbReference type="EMBL" id="QJA84481.1"/>
    </source>
</evidence>
<dbReference type="EMBL" id="MT141564">
    <property type="protein sequence ID" value="QJA66968.1"/>
    <property type="molecule type" value="Genomic_DNA"/>
</dbReference>
<protein>
    <submittedName>
        <fullName evidence="1">Uncharacterized protein</fullName>
    </submittedName>
</protein>
<evidence type="ECO:0000313" key="2">
    <source>
        <dbReference type="EMBL" id="QJA66968.1"/>
    </source>
</evidence>
<sequence>MFTSHPDYLEILQNAGYLFINPTNLSVGESGWGTKLGFVRDGVQFDPGIGFIELDQPETGDEPVIGIFTGSNAKVMAPLRNYNVNTLAVLFPGLASSATVKVPNTIKTGTNLYTSHSCRLLYVPEDQTNHPCLLLQKAIPRIHNTARLKFSQTDPIIFPAVFTAARKTSDVDGIWYLGALSGAVLR</sequence>
<evidence type="ECO:0000313" key="1">
    <source>
        <dbReference type="EMBL" id="QJA46380.1"/>
    </source>
</evidence>
<dbReference type="EMBL" id="MT142530">
    <property type="protein sequence ID" value="QJA84481.1"/>
    <property type="molecule type" value="Genomic_DNA"/>
</dbReference>
<gene>
    <name evidence="3" type="ORF">MM415A00187_0016</name>
    <name evidence="2" type="ORF">MM415B00313_0016</name>
    <name evidence="1" type="ORF">TM448A00409_0016</name>
</gene>
<accession>A0A6H1ZGQ4</accession>
<reference evidence="1" key="1">
    <citation type="submission" date="2020-03" db="EMBL/GenBank/DDBJ databases">
        <title>The deep terrestrial virosphere.</title>
        <authorList>
            <person name="Holmfeldt K."/>
            <person name="Nilsson E."/>
            <person name="Simone D."/>
            <person name="Lopez-Fernandez M."/>
            <person name="Wu X."/>
            <person name="de Brujin I."/>
            <person name="Lundin D."/>
            <person name="Andersson A."/>
            <person name="Bertilsson S."/>
            <person name="Dopson M."/>
        </authorList>
    </citation>
    <scope>NUCLEOTIDE SEQUENCE</scope>
    <source>
        <strain evidence="3">MM415A00187</strain>
        <strain evidence="2">MM415B00313</strain>
        <strain evidence="1">TM448A00409</strain>
    </source>
</reference>
<proteinExistence type="predicted"/>
<name>A0A6H1ZGQ4_9ZZZZ</name>